<dbReference type="FunFam" id="2.40.50.90:FF:000001">
    <property type="entry name" value="Staphylococcal nuclease domain-containing protein"/>
    <property type="match status" value="1"/>
</dbReference>
<dbReference type="OrthoDB" id="10023235at2759"/>
<dbReference type="Proteomes" id="UP000276133">
    <property type="component" value="Unassembled WGS sequence"/>
</dbReference>
<dbReference type="FunFam" id="2.30.30.140:FF:000018">
    <property type="entry name" value="Serine/threonine-protein kinase 31"/>
    <property type="match status" value="1"/>
</dbReference>
<dbReference type="AlphaFoldDB" id="A0A3M7RNR9"/>
<name>A0A3M7RNR9_BRAPC</name>
<dbReference type="PANTHER" id="PTHR12302:SF2">
    <property type="entry name" value="STAPHYLOCOCCAL NUCLEASE DOMAIN-CONTAINING PROTEIN 1"/>
    <property type="match status" value="1"/>
</dbReference>
<dbReference type="Gene3D" id="2.40.50.90">
    <property type="match status" value="5"/>
</dbReference>
<dbReference type="InterPro" id="IPR035437">
    <property type="entry name" value="SNase_OB-fold_sf"/>
</dbReference>
<evidence type="ECO:0000259" key="6">
    <source>
        <dbReference type="PROSITE" id="PS50304"/>
    </source>
</evidence>
<protein>
    <recommendedName>
        <fullName evidence="2">Staphylococcal nuclease domain-containing protein 1</fullName>
    </recommendedName>
</protein>
<organism evidence="8 9">
    <name type="scientific">Brachionus plicatilis</name>
    <name type="common">Marine rotifer</name>
    <name type="synonym">Brachionus muelleri</name>
    <dbReference type="NCBI Taxonomy" id="10195"/>
    <lineage>
        <taxon>Eukaryota</taxon>
        <taxon>Metazoa</taxon>
        <taxon>Spiralia</taxon>
        <taxon>Gnathifera</taxon>
        <taxon>Rotifera</taxon>
        <taxon>Eurotatoria</taxon>
        <taxon>Monogononta</taxon>
        <taxon>Pseudotrocha</taxon>
        <taxon>Ploima</taxon>
        <taxon>Brachionidae</taxon>
        <taxon>Brachionus</taxon>
    </lineage>
</organism>
<accession>A0A3M7RNR9</accession>
<dbReference type="GO" id="GO:0031332">
    <property type="term" value="C:RNAi effector complex"/>
    <property type="evidence" value="ECO:0007669"/>
    <property type="project" value="InterPro"/>
</dbReference>
<gene>
    <name evidence="8" type="ORF">BpHYR1_004434</name>
</gene>
<dbReference type="Pfam" id="PF00567">
    <property type="entry name" value="TUDOR"/>
    <property type="match status" value="1"/>
</dbReference>
<evidence type="ECO:0000256" key="3">
    <source>
        <dbReference type="ARBA" id="ARBA00022490"/>
    </source>
</evidence>
<dbReference type="GO" id="GO:0006402">
    <property type="term" value="P:mRNA catabolic process"/>
    <property type="evidence" value="ECO:0007669"/>
    <property type="project" value="UniProtKB-UniRule"/>
</dbReference>
<keyword evidence="3 5" id="KW-0963">Cytoplasm</keyword>
<dbReference type="GO" id="GO:0003723">
    <property type="term" value="F:RNA binding"/>
    <property type="evidence" value="ECO:0007669"/>
    <property type="project" value="UniProtKB-UniRule"/>
</dbReference>
<dbReference type="EMBL" id="REGN01002962">
    <property type="protein sequence ID" value="RNA25196.1"/>
    <property type="molecule type" value="Genomic_DNA"/>
</dbReference>
<dbReference type="SMART" id="SM00333">
    <property type="entry name" value="TUDOR"/>
    <property type="match status" value="1"/>
</dbReference>
<dbReference type="PIRSF" id="PIRSF017179">
    <property type="entry name" value="RISC-Tudor-SN"/>
    <property type="match status" value="1"/>
</dbReference>
<proteinExistence type="predicted"/>
<dbReference type="InterPro" id="IPR016685">
    <property type="entry name" value="Silence_cplx_Nase-comp_TudorSN"/>
</dbReference>
<evidence type="ECO:0000256" key="5">
    <source>
        <dbReference type="PIRNR" id="PIRNR017179"/>
    </source>
</evidence>
<dbReference type="PROSITE" id="PS50304">
    <property type="entry name" value="TUDOR"/>
    <property type="match status" value="1"/>
</dbReference>
<evidence type="ECO:0000256" key="4">
    <source>
        <dbReference type="ARBA" id="ARBA00022737"/>
    </source>
</evidence>
<dbReference type="GO" id="GO:0005634">
    <property type="term" value="C:nucleus"/>
    <property type="evidence" value="ECO:0007669"/>
    <property type="project" value="TreeGrafter"/>
</dbReference>
<feature type="domain" description="TNase-like" evidence="7">
    <location>
        <begin position="521"/>
        <end position="663"/>
    </location>
</feature>
<dbReference type="SUPFAM" id="SSF63748">
    <property type="entry name" value="Tudor/PWWP/MBT"/>
    <property type="match status" value="1"/>
</dbReference>
<keyword evidence="9" id="KW-1185">Reference proteome</keyword>
<comment type="subcellular location">
    <subcellularLocation>
        <location evidence="1 5">Cytoplasm</location>
    </subcellularLocation>
</comment>
<sequence>MAANSQKPQAASAAASPQLYRGIVKQVTSGDCVVIKSLGSKSLEKTLMLSGITAPRLGRRLSPNSAESVIESDQPYAFEAREFLRKKLVGKEVCFVRDANAQNVDRGVLFLGREPSTAENMNEAMVSAGLAEVRRLNKPTDTEAALVALEDQAKAKNLGKWSKEPDTEHIRDIKYTLENPGAFVDSFAQKPQDAIVEFVRDGSTLRLLLLPSYNLVSVQLSGVKCPGFKREADQEQAEPFADEAKLFVESRLLHRDVKVVLEGVSNKSNAILLGTVLHPAGNISEYLLKEGLAKCVDWSMGNVTSGTQKYRDAEKSAKAAKLRLWKNYAEPKSGDGDEPNRKMSGKVVEIGNGDSLVLKLSDGTLKKVFLSSIRAPRIADFAELTPKVDKKANQLYDVPYMFEAREFLRKKLIGKKVNLTVDYVQPKSNDYAEKVCCTVMLAETNVAEALVSQGLAKVVRYKQEDNQRSSRYDDLLSAETRAEKKKIGVHSTKEPTTMRVADVSTDLNKAKQFLPFLQRSGKMDALVEYISSGSRFKLYLPKETCVITLLLSSIDCPRMPRPPANGTAAAAAAVAEEFAQDAFMYSKSHCMHHEVRVEVESIDKVGNFIGQITTLDGLNIAVGLVEQGFAAVYKSQSTSAALYSLLSGAELKAKERRVGRWKNYVEEKVVSDEAEKSEPQERVINNKKVVVTEVTGDFHFYAQLVENGPKLEQLTVQLRAELDARPPVPGAYTAKVGELCAAKFSMDDEWYRAKVLSVQSNGTVNVLFIDYGNRESAKSTSLAQLPAGFEALPAQAHEYALAMVQLSADEDDNELALDQFRELVLADPDAEFSVNVEYKVANLEYVSLYDVKNDDIGKRMVAEGYVSVDKSRKERRLHKLVQEYLKILAAAKASHKNMWRYGDKDQDDANEFGMSAPRK</sequence>
<evidence type="ECO:0000256" key="2">
    <source>
        <dbReference type="ARBA" id="ARBA00017230"/>
    </source>
</evidence>
<dbReference type="SUPFAM" id="SSF50199">
    <property type="entry name" value="Staphylococcal nuclease"/>
    <property type="match status" value="5"/>
</dbReference>
<dbReference type="GO" id="GO:0031047">
    <property type="term" value="P:regulatory ncRNA-mediated gene silencing"/>
    <property type="evidence" value="ECO:0007669"/>
    <property type="project" value="UniProtKB-UniRule"/>
</dbReference>
<dbReference type="CDD" id="cd20433">
    <property type="entry name" value="Tudor_TDRD11"/>
    <property type="match status" value="1"/>
</dbReference>
<feature type="domain" description="TNase-like" evidence="7">
    <location>
        <begin position="190"/>
        <end position="327"/>
    </location>
</feature>
<evidence type="ECO:0000313" key="8">
    <source>
        <dbReference type="EMBL" id="RNA25196.1"/>
    </source>
</evidence>
<dbReference type="FunFam" id="2.40.50.90:FF:000002">
    <property type="entry name" value="Staphylococcal nuclease domain-containing protein"/>
    <property type="match status" value="1"/>
</dbReference>
<dbReference type="Gene3D" id="2.30.30.140">
    <property type="match status" value="1"/>
</dbReference>
<keyword evidence="4" id="KW-0677">Repeat</keyword>
<feature type="domain" description="TNase-like" evidence="7">
    <location>
        <begin position="18"/>
        <end position="163"/>
    </location>
</feature>
<dbReference type="Pfam" id="PF00565">
    <property type="entry name" value="SNase"/>
    <property type="match status" value="4"/>
</dbReference>
<dbReference type="SMART" id="SM00318">
    <property type="entry name" value="SNc"/>
    <property type="match status" value="4"/>
</dbReference>
<dbReference type="GO" id="GO:0005829">
    <property type="term" value="C:cytosol"/>
    <property type="evidence" value="ECO:0007669"/>
    <property type="project" value="UniProtKB-UniRule"/>
</dbReference>
<dbReference type="CDD" id="cd00175">
    <property type="entry name" value="SNc"/>
    <property type="match status" value="1"/>
</dbReference>
<dbReference type="STRING" id="10195.A0A3M7RNR9"/>
<evidence type="ECO:0000259" key="7">
    <source>
        <dbReference type="PROSITE" id="PS50830"/>
    </source>
</evidence>
<feature type="domain" description="Tudor" evidence="6">
    <location>
        <begin position="733"/>
        <end position="792"/>
    </location>
</feature>
<dbReference type="PANTHER" id="PTHR12302">
    <property type="entry name" value="EBNA2 BINDING PROTEIN P100"/>
    <property type="match status" value="1"/>
</dbReference>
<evidence type="ECO:0000256" key="1">
    <source>
        <dbReference type="ARBA" id="ARBA00004496"/>
    </source>
</evidence>
<dbReference type="InterPro" id="IPR002999">
    <property type="entry name" value="Tudor"/>
</dbReference>
<comment type="caution">
    <text evidence="8">The sequence shown here is derived from an EMBL/GenBank/DDBJ whole genome shotgun (WGS) entry which is preliminary data.</text>
</comment>
<dbReference type="InterPro" id="IPR016071">
    <property type="entry name" value="Staphylococal_nuclease_OB-fold"/>
</dbReference>
<dbReference type="PROSITE" id="PS50830">
    <property type="entry name" value="TNASE_3"/>
    <property type="match status" value="4"/>
</dbReference>
<feature type="domain" description="TNase-like" evidence="7">
    <location>
        <begin position="341"/>
        <end position="492"/>
    </location>
</feature>
<dbReference type="GO" id="GO:0004518">
    <property type="term" value="F:nuclease activity"/>
    <property type="evidence" value="ECO:0007669"/>
    <property type="project" value="TreeGrafter"/>
</dbReference>
<evidence type="ECO:0000313" key="9">
    <source>
        <dbReference type="Proteomes" id="UP000276133"/>
    </source>
</evidence>
<reference evidence="8 9" key="1">
    <citation type="journal article" date="2018" name="Sci. Rep.">
        <title>Genomic signatures of local adaptation to the degree of environmental predictability in rotifers.</title>
        <authorList>
            <person name="Franch-Gras L."/>
            <person name="Hahn C."/>
            <person name="Garcia-Roger E.M."/>
            <person name="Carmona M.J."/>
            <person name="Serra M."/>
            <person name="Gomez A."/>
        </authorList>
    </citation>
    <scope>NUCLEOTIDE SEQUENCE [LARGE SCALE GENOMIC DNA]</scope>
    <source>
        <strain evidence="8">HYR1</strain>
    </source>
</reference>
<dbReference type="InterPro" id="IPR047386">
    <property type="entry name" value="Tudor_TDRD11"/>
</dbReference>